<name>T5KGN2_MICMQ</name>
<organism evidence="1 2">
    <name type="scientific">Microbacterium maritypicum MF109</name>
    <dbReference type="NCBI Taxonomy" id="1333857"/>
    <lineage>
        <taxon>Bacteria</taxon>
        <taxon>Bacillati</taxon>
        <taxon>Actinomycetota</taxon>
        <taxon>Actinomycetes</taxon>
        <taxon>Micrococcales</taxon>
        <taxon>Microbacteriaceae</taxon>
        <taxon>Microbacterium</taxon>
    </lineage>
</organism>
<evidence type="ECO:0000313" key="1">
    <source>
        <dbReference type="EMBL" id="EQM75928.1"/>
    </source>
</evidence>
<dbReference type="Proteomes" id="UP000016033">
    <property type="component" value="Unassembled WGS sequence"/>
</dbReference>
<dbReference type="PATRIC" id="fig|1333857.3.peg.2096"/>
<dbReference type="AlphaFoldDB" id="T5KGN2"/>
<evidence type="ECO:0000313" key="2">
    <source>
        <dbReference type="Proteomes" id="UP000016033"/>
    </source>
</evidence>
<dbReference type="InterPro" id="IPR027417">
    <property type="entry name" value="P-loop_NTPase"/>
</dbReference>
<reference evidence="1 2" key="1">
    <citation type="journal article" date="2013" name="Genome Announc.">
        <title>Whole-genome sequences of five oyster-associated bacteria show potential for crude oil hydrocarbon degradation.</title>
        <authorList>
            <person name="Chauhan A."/>
            <person name="Green S."/>
            <person name="Pathak A."/>
            <person name="Thomas J."/>
            <person name="Venkatramanan R."/>
        </authorList>
    </citation>
    <scope>NUCLEOTIDE SEQUENCE [LARGE SCALE GENOMIC DNA]</scope>
    <source>
        <strain evidence="1 2">MF109</strain>
    </source>
</reference>
<proteinExistence type="predicted"/>
<gene>
    <name evidence="1" type="ORF">L687_18635</name>
</gene>
<protein>
    <recommendedName>
        <fullName evidence="3">Terminase</fullName>
    </recommendedName>
</protein>
<dbReference type="Gene3D" id="3.40.50.300">
    <property type="entry name" value="P-loop containing nucleotide triphosphate hydrolases"/>
    <property type="match status" value="1"/>
</dbReference>
<dbReference type="EMBL" id="ATAO01000193">
    <property type="protein sequence ID" value="EQM75928.1"/>
    <property type="molecule type" value="Genomic_DNA"/>
</dbReference>
<comment type="caution">
    <text evidence="1">The sequence shown here is derived from an EMBL/GenBank/DDBJ whole genome shotgun (WGS) entry which is preliminary data.</text>
</comment>
<dbReference type="RefSeq" id="WP_021200056.1">
    <property type="nucleotide sequence ID" value="NZ_ATAO01000193.1"/>
</dbReference>
<accession>T5KGN2</accession>
<sequence>MTIAEAGTRFAIPAIVPDWAGFTYATPRDPSRRTIGGRIAKIARALDKPGMPWQRCVWDVAGEIDAFGNLVYEIVIVTVPRQSGKTTMYGPVQIERAITTPGAKTFYTAQTGKDARSRFNDLKQLIEGSPLMNVGPIFRLSAGDEGIIWPNGARNKIFAPVEAALHGETPPLVGMDEIWELDELLGDAILEGAIIPAQVTLAGRRQVWLISTAGTAASRFLRKWVERGRESVRDRGSHPKIAYFEASLPDGEDPYDPVAIARFHPAVRRQDGTGTQELAALMELAGQVSRPTWLRAFCNIWTEAADPLIPPADWDDLADPTIGAAWADVAVAWEVAHDNEMGAILASWRDAAGTACTRVVHAAPGTQWMEELLVEIHGYAPAAFGADDGGPTRRLNDRLRLRLGDDAVQTLGMKDRGVADETWITAARDEKNLIHDGSRTLANGVAHIVMKRSGELTRISRADSTGPVAGPIASAVALWMYDHRAAPSWTPVTSY</sequence>
<evidence type="ECO:0008006" key="3">
    <source>
        <dbReference type="Google" id="ProtNLM"/>
    </source>
</evidence>